<keyword evidence="1" id="KW-0732">Signal</keyword>
<feature type="compositionally biased region" description="Gly residues" evidence="3">
    <location>
        <begin position="43"/>
        <end position="54"/>
    </location>
</feature>
<dbReference type="PANTHER" id="PTHR33589:SF1">
    <property type="entry name" value="ZYMOGEN GRANULE PROTEIN 16 HOMOLOG B"/>
    <property type="match status" value="1"/>
</dbReference>
<dbReference type="SMART" id="SM00915">
    <property type="entry name" value="Jacalin"/>
    <property type="match status" value="1"/>
</dbReference>
<keyword evidence="2" id="KW-0430">Lectin</keyword>
<feature type="region of interest" description="Disordered" evidence="3">
    <location>
        <begin position="43"/>
        <end position="79"/>
    </location>
</feature>
<dbReference type="Gene3D" id="2.100.10.30">
    <property type="entry name" value="Jacalin-like lectin domain"/>
    <property type="match status" value="1"/>
</dbReference>
<dbReference type="Proteomes" id="UP000314985">
    <property type="component" value="Chromosome 3"/>
</dbReference>
<organism evidence="5 6">
    <name type="scientific">Sus scrofa</name>
    <name type="common">Pig</name>
    <dbReference type="NCBI Taxonomy" id="9823"/>
    <lineage>
        <taxon>Eukaryota</taxon>
        <taxon>Metazoa</taxon>
        <taxon>Chordata</taxon>
        <taxon>Craniata</taxon>
        <taxon>Vertebrata</taxon>
        <taxon>Euteleostomi</taxon>
        <taxon>Mammalia</taxon>
        <taxon>Eutheria</taxon>
        <taxon>Laurasiatheria</taxon>
        <taxon>Artiodactyla</taxon>
        <taxon>Suina</taxon>
        <taxon>Suidae</taxon>
        <taxon>Sus</taxon>
    </lineage>
</organism>
<dbReference type="GO" id="GO:0030246">
    <property type="term" value="F:carbohydrate binding"/>
    <property type="evidence" value="ECO:0007669"/>
    <property type="project" value="UniProtKB-KW"/>
</dbReference>
<evidence type="ECO:0000313" key="6">
    <source>
        <dbReference type="Proteomes" id="UP000314985"/>
    </source>
</evidence>
<dbReference type="PROSITE" id="PS51752">
    <property type="entry name" value="JACALIN_LECTIN"/>
    <property type="match status" value="1"/>
</dbReference>
<dbReference type="Ensembl" id="ENSSSCT00070053473.1">
    <property type="protein sequence ID" value="ENSSSCP00070045318.1"/>
    <property type="gene ID" value="ENSSSCG00070026673.1"/>
</dbReference>
<reference evidence="5" key="2">
    <citation type="submission" date="2025-08" db="UniProtKB">
        <authorList>
            <consortium name="Ensembl"/>
        </authorList>
    </citation>
    <scope>IDENTIFICATION</scope>
</reference>
<dbReference type="SUPFAM" id="SSF51101">
    <property type="entry name" value="Mannose-binding lectins"/>
    <property type="match status" value="1"/>
</dbReference>
<reference evidence="5 6" key="1">
    <citation type="submission" date="2017-08" db="EMBL/GenBank/DDBJ databases">
        <title>USMARCv1.0.</title>
        <authorList>
            <person name="Hannum G.I."/>
            <person name="Koren S."/>
            <person name="Schroeder S.G."/>
            <person name="Chin S.C."/>
            <person name="Nonneman D.J."/>
            <person name="Becker S.A."/>
            <person name="Rosen B.D."/>
            <person name="Bickhart D.M."/>
            <person name="Putnam N.H."/>
            <person name="Green R.E."/>
            <person name="Tuggle C.K."/>
            <person name="Liu H."/>
            <person name="Rohrer G.A."/>
            <person name="Warr A."/>
            <person name="Hall R."/>
            <person name="Kim K."/>
            <person name="Hume D.A."/>
            <person name="Talbot R."/>
            <person name="Chow W."/>
            <person name="Howe K."/>
            <person name="Schwartz A.S."/>
            <person name="Watson M."/>
            <person name="Archibald A.L."/>
            <person name="Phillippy A.M."/>
            <person name="Smith T.P.L."/>
        </authorList>
    </citation>
    <scope>NUCLEOTIDE SEQUENCE [LARGE SCALE GENOMIC DNA]</scope>
</reference>
<protein>
    <recommendedName>
        <fullName evidence="4">Jacalin-type lectin domain-containing protein</fullName>
    </recommendedName>
</protein>
<dbReference type="PANTHER" id="PTHR33589">
    <property type="entry name" value="OS11G0524900 PROTEIN"/>
    <property type="match status" value="1"/>
</dbReference>
<evidence type="ECO:0000256" key="3">
    <source>
        <dbReference type="SAM" id="MobiDB-lite"/>
    </source>
</evidence>
<proteinExistence type="predicted"/>
<feature type="domain" description="Jacalin-type lectin" evidence="4">
    <location>
        <begin position="123"/>
        <end position="259"/>
    </location>
</feature>
<name>A0A4X1VUI6_PIG</name>
<evidence type="ECO:0000313" key="5">
    <source>
        <dbReference type="Ensembl" id="ENSSSCP00070045318.1"/>
    </source>
</evidence>
<dbReference type="InterPro" id="IPR001229">
    <property type="entry name" value="Jacalin-like_lectin_dom"/>
</dbReference>
<dbReference type="Pfam" id="PF01419">
    <property type="entry name" value="Jacalin"/>
    <property type="match status" value="1"/>
</dbReference>
<sequence length="274" mass="29024">MAHPGASPWVALGIPSESPHRPDPYCPLAALGSFLLEGGPWGPGGYKGPGGGRSGTASVPSTRTAPRDSPAQVSRGPYHGWGQGGWQGSSLCSGGLSSLQGPDLQPEAMLLWLTLTLLWSSPCWAGQMFGNGKGSYFITSKDNETGITGIRVFVGPVGLIKSIQVRYGSSWSEKYGIPGGKAHELILHPGEHIISIYGRYRTFLQHVTLITNQGRSASFGLETGKGFFAAPNLTGQVLEGVYGQFWLYGITGIGFTWGFPREGLASVLPSDDPF</sequence>
<dbReference type="AlphaFoldDB" id="A0A4X1VUI6"/>
<dbReference type="InterPro" id="IPR036404">
    <property type="entry name" value="Jacalin-like_lectin_dom_sf"/>
</dbReference>
<accession>A0A4X1VUI6</accession>
<evidence type="ECO:0000259" key="4">
    <source>
        <dbReference type="PROSITE" id="PS51752"/>
    </source>
</evidence>
<dbReference type="InterPro" id="IPR052321">
    <property type="entry name" value="PolyBind_ProtTraffic"/>
</dbReference>
<evidence type="ECO:0000256" key="2">
    <source>
        <dbReference type="ARBA" id="ARBA00022734"/>
    </source>
</evidence>
<evidence type="ECO:0000256" key="1">
    <source>
        <dbReference type="ARBA" id="ARBA00022729"/>
    </source>
</evidence>